<dbReference type="OrthoDB" id="6128690at2759"/>
<name>A0A0T6B6T8_9SCAR</name>
<dbReference type="EMBL" id="LJIG01009463">
    <property type="protein sequence ID" value="KRT83030.1"/>
    <property type="molecule type" value="Genomic_DNA"/>
</dbReference>
<feature type="non-terminal residue" evidence="2">
    <location>
        <position position="1"/>
    </location>
</feature>
<keyword evidence="1" id="KW-1133">Transmembrane helix</keyword>
<keyword evidence="1" id="KW-0472">Membrane</keyword>
<keyword evidence="3" id="KW-1185">Reference proteome</keyword>
<gene>
    <name evidence="2" type="ORF">AMK59_3681</name>
</gene>
<feature type="transmembrane region" description="Helical" evidence="1">
    <location>
        <begin position="74"/>
        <end position="95"/>
    </location>
</feature>
<protein>
    <submittedName>
        <fullName evidence="2">Uncharacterized protein</fullName>
    </submittedName>
</protein>
<accession>A0A0T6B6T8</accession>
<sequence length="194" mass="22418">VYFNVTSCPIYWTDSQNCAKINLTLPVILAEDSPLYGTYQLNYTYLLDMWLNASQHITDPRFGIYNKVPNNRRILTIWMTIICSTILLFGILYLVSGYECTGYILKRKKLEAEKKQESAENEKERESIISLSPHPLQHIPKLFDTDVTYYNPDSPVVVRNSPARVEHHDDDALDSNTLNLRHFSFNGHDDVTET</sequence>
<evidence type="ECO:0000313" key="2">
    <source>
        <dbReference type="EMBL" id="KRT83030.1"/>
    </source>
</evidence>
<reference evidence="2 3" key="1">
    <citation type="submission" date="2015-09" db="EMBL/GenBank/DDBJ databases">
        <title>Draft genome of the scarab beetle Oryctes borbonicus.</title>
        <authorList>
            <person name="Meyer J.M."/>
            <person name="Markov G.V."/>
            <person name="Baskaran P."/>
            <person name="Herrmann M."/>
            <person name="Sommer R.J."/>
            <person name="Roedelsperger C."/>
        </authorList>
    </citation>
    <scope>NUCLEOTIDE SEQUENCE [LARGE SCALE GENOMIC DNA]</scope>
    <source>
        <strain evidence="2">OB123</strain>
        <tissue evidence="2">Whole animal</tissue>
    </source>
</reference>
<proteinExistence type="predicted"/>
<dbReference type="AlphaFoldDB" id="A0A0T6B6T8"/>
<evidence type="ECO:0000313" key="3">
    <source>
        <dbReference type="Proteomes" id="UP000051574"/>
    </source>
</evidence>
<keyword evidence="1" id="KW-0812">Transmembrane</keyword>
<comment type="caution">
    <text evidence="2">The sequence shown here is derived from an EMBL/GenBank/DDBJ whole genome shotgun (WGS) entry which is preliminary data.</text>
</comment>
<evidence type="ECO:0000256" key="1">
    <source>
        <dbReference type="SAM" id="Phobius"/>
    </source>
</evidence>
<organism evidence="2 3">
    <name type="scientific">Oryctes borbonicus</name>
    <dbReference type="NCBI Taxonomy" id="1629725"/>
    <lineage>
        <taxon>Eukaryota</taxon>
        <taxon>Metazoa</taxon>
        <taxon>Ecdysozoa</taxon>
        <taxon>Arthropoda</taxon>
        <taxon>Hexapoda</taxon>
        <taxon>Insecta</taxon>
        <taxon>Pterygota</taxon>
        <taxon>Neoptera</taxon>
        <taxon>Endopterygota</taxon>
        <taxon>Coleoptera</taxon>
        <taxon>Polyphaga</taxon>
        <taxon>Scarabaeiformia</taxon>
        <taxon>Scarabaeidae</taxon>
        <taxon>Dynastinae</taxon>
        <taxon>Oryctes</taxon>
    </lineage>
</organism>
<dbReference type="Proteomes" id="UP000051574">
    <property type="component" value="Unassembled WGS sequence"/>
</dbReference>